<dbReference type="EMBL" id="CP012036">
    <property type="protein sequence ID" value="ALF55140.1"/>
    <property type="molecule type" value="Genomic_DNA"/>
</dbReference>
<evidence type="ECO:0000313" key="2">
    <source>
        <dbReference type="EMBL" id="ALF55140.1"/>
    </source>
</evidence>
<evidence type="ECO:0008006" key="4">
    <source>
        <dbReference type="Google" id="ProtNLM"/>
    </source>
</evidence>
<dbReference type="KEGG" id="npz:ACX27_23660"/>
<proteinExistence type="predicted"/>
<reference evidence="2 3" key="2">
    <citation type="journal article" date="2016" name="Genome Announc.">
        <title>Draft Genome Sequence of the N2-Fixing Cyanobacterium Nostoc piscinale CENA21, Isolated from the Brazilian Amazon Floodplain.</title>
        <authorList>
            <person name="Leao T."/>
            <person name="Guimaraes P.I."/>
            <person name="de Melo A.G."/>
            <person name="Ramos R.T."/>
            <person name="Leao P.N."/>
            <person name="Silva A."/>
            <person name="Fiore M.F."/>
            <person name="Schneider M.P."/>
        </authorList>
    </citation>
    <scope>NUCLEOTIDE SEQUENCE [LARGE SCALE GENOMIC DNA]</scope>
    <source>
        <strain evidence="2 3">CENA21</strain>
    </source>
</reference>
<gene>
    <name evidence="2" type="ORF">ACX27_23660</name>
</gene>
<dbReference type="Proteomes" id="UP000062645">
    <property type="component" value="Chromosome"/>
</dbReference>
<organism evidence="2 3">
    <name type="scientific">Nostoc piscinale CENA21</name>
    <dbReference type="NCBI Taxonomy" id="224013"/>
    <lineage>
        <taxon>Bacteria</taxon>
        <taxon>Bacillati</taxon>
        <taxon>Cyanobacteriota</taxon>
        <taxon>Cyanophyceae</taxon>
        <taxon>Nostocales</taxon>
        <taxon>Nostocaceae</taxon>
        <taxon>Nostoc</taxon>
    </lineage>
</organism>
<accession>A0A0M4SUD6</accession>
<evidence type="ECO:0000313" key="3">
    <source>
        <dbReference type="Proteomes" id="UP000062645"/>
    </source>
</evidence>
<protein>
    <recommendedName>
        <fullName evidence="4">Type II secretion system protein GspC N-terminal domain-containing protein</fullName>
    </recommendedName>
</protein>
<sequence length="452" mass="48472">MLQEFNNHLIVPEPSEELISNEPWSIEIYADGLMDDLFADIDDILDGSGTLSSHTVRYGGRIPQHSREETSVNDWYYSDYEPLQTLNIPQIVLPNMVSTVQGVPQVRNQHASTVVVDTPAMASGIRRPKKIKRAFSKLVILGTAIGIAIAGTIYLLRAEVFSLITGRWTQQNGLMSGTQLPTKAEIESDLADYMLGSLAIIDQQSGKTYQASFRNGISNRITSNPNTIAYAGSSPIGNLPSPLTANNTAPTSNGSANSVVERIYIPVYQAPSPMRYGLPRLPGTPLPLPPIANAKQTTQPNAVKTALNTVKQPGKPVSVNMLAAAVRTDLKPVAVRTAPITVRQSASPLPALPVAPLRAASPPVASVAASPKTPQQVYLTSNPQPAPGHTLEGVLELGKKSAALFQVDGVTRRINIGEIIGTSGWTLVEVNNGEAIVRRNGEVRSIYTGQKL</sequence>
<reference evidence="3" key="1">
    <citation type="submission" date="2015-07" db="EMBL/GenBank/DDBJ databases">
        <title>Genome Of Nitrogen-Fixing Cyanobacterium Nostoc piscinale CENA21 From Solimoes/Amazon River Floodplain Sediments And Comparative Genomics To Uncover Biosynthetic Natural Products Potential.</title>
        <authorList>
            <person name="Leao T.F."/>
            <person name="Leao P.N."/>
            <person name="Guimaraes P.I."/>
            <person name="de Melo A.G.C."/>
            <person name="Ramos R.T.J."/>
            <person name="Silva A."/>
            <person name="Fiore M.F."/>
            <person name="Schneider M.P.C."/>
        </authorList>
    </citation>
    <scope>NUCLEOTIDE SEQUENCE [LARGE SCALE GENOMIC DNA]</scope>
    <source>
        <strain evidence="3">CENA21</strain>
    </source>
</reference>
<feature type="transmembrane region" description="Helical" evidence="1">
    <location>
        <begin position="135"/>
        <end position="156"/>
    </location>
</feature>
<keyword evidence="3" id="KW-1185">Reference proteome</keyword>
<dbReference type="OrthoDB" id="428674at2"/>
<evidence type="ECO:0000256" key="1">
    <source>
        <dbReference type="SAM" id="Phobius"/>
    </source>
</evidence>
<dbReference type="PATRIC" id="fig|224013.5.peg.5686"/>
<dbReference type="STRING" id="224013.ACX27_23660"/>
<keyword evidence="1" id="KW-1133">Transmembrane helix</keyword>
<keyword evidence="1" id="KW-0472">Membrane</keyword>
<name>A0A0M4SUD6_9NOSO</name>
<dbReference type="AlphaFoldDB" id="A0A0M4SUD6"/>
<keyword evidence="1" id="KW-0812">Transmembrane</keyword>